<dbReference type="EMBL" id="MU003527">
    <property type="protein sequence ID" value="KAF2466024.1"/>
    <property type="molecule type" value="Genomic_DNA"/>
</dbReference>
<accession>A0ACB6QGA6</accession>
<name>A0ACB6QGA6_9PLEO</name>
<evidence type="ECO:0000313" key="1">
    <source>
        <dbReference type="EMBL" id="KAF2466024.1"/>
    </source>
</evidence>
<proteinExistence type="predicted"/>
<reference evidence="1" key="1">
    <citation type="journal article" date="2020" name="Stud. Mycol.">
        <title>101 Dothideomycetes genomes: a test case for predicting lifestyles and emergence of pathogens.</title>
        <authorList>
            <person name="Haridas S."/>
            <person name="Albert R."/>
            <person name="Binder M."/>
            <person name="Bloem J."/>
            <person name="Labutti K."/>
            <person name="Salamov A."/>
            <person name="Andreopoulos B."/>
            <person name="Baker S."/>
            <person name="Barry K."/>
            <person name="Bills G."/>
            <person name="Bluhm B."/>
            <person name="Cannon C."/>
            <person name="Castanera R."/>
            <person name="Culley D."/>
            <person name="Daum C."/>
            <person name="Ezra D."/>
            <person name="Gonzalez J."/>
            <person name="Henrissat B."/>
            <person name="Kuo A."/>
            <person name="Liang C."/>
            <person name="Lipzen A."/>
            <person name="Lutzoni F."/>
            <person name="Magnuson J."/>
            <person name="Mondo S."/>
            <person name="Nolan M."/>
            <person name="Ohm R."/>
            <person name="Pangilinan J."/>
            <person name="Park H.-J."/>
            <person name="Ramirez L."/>
            <person name="Alfaro M."/>
            <person name="Sun H."/>
            <person name="Tritt A."/>
            <person name="Yoshinaga Y."/>
            <person name="Zwiers L.-H."/>
            <person name="Turgeon B."/>
            <person name="Goodwin S."/>
            <person name="Spatafora J."/>
            <person name="Crous P."/>
            <person name="Grigoriev I."/>
        </authorList>
    </citation>
    <scope>NUCLEOTIDE SEQUENCE</scope>
    <source>
        <strain evidence="1">ATCC 200398</strain>
    </source>
</reference>
<dbReference type="Proteomes" id="UP000799755">
    <property type="component" value="Unassembled WGS sequence"/>
</dbReference>
<protein>
    <submittedName>
        <fullName evidence="1">Uncharacterized protein</fullName>
    </submittedName>
</protein>
<sequence length="329" mass="35181">MSTPLATVGILSIGSMGLGITKLLVANNYLVLTNVSNRSPATQTRAQSAQLGLVNTDAELVTRCDYILSIVPPRDAIATARRIIDALNSTPPARLSTASPLYYLDLNAISPSTASTIDKAFKKNTSNVRFIDGGIIGGPPTQSPEGTWKNPGIPLSGPYTLKSANPSGAHLAETLNTSYIDANIGSASGLKCCFASLSKGMIAISLQAFSTASSLNVLPHLQSYLEIYNPRAAETVGRGIVNCPPKAYRWIEEMRHIGECFEVEGGWPGQARVFREIAGVYEALARVVEARNGTEGMGDVDGTIGALQDELKGRQRKRRMSVELEQDDQ</sequence>
<comment type="caution">
    <text evidence="1">The sequence shown here is derived from an EMBL/GenBank/DDBJ whole genome shotgun (WGS) entry which is preliminary data.</text>
</comment>
<organism evidence="1 2">
    <name type="scientific">Lindgomyces ingoldianus</name>
    <dbReference type="NCBI Taxonomy" id="673940"/>
    <lineage>
        <taxon>Eukaryota</taxon>
        <taxon>Fungi</taxon>
        <taxon>Dikarya</taxon>
        <taxon>Ascomycota</taxon>
        <taxon>Pezizomycotina</taxon>
        <taxon>Dothideomycetes</taxon>
        <taxon>Pleosporomycetidae</taxon>
        <taxon>Pleosporales</taxon>
        <taxon>Lindgomycetaceae</taxon>
        <taxon>Lindgomyces</taxon>
    </lineage>
</organism>
<evidence type="ECO:0000313" key="2">
    <source>
        <dbReference type="Proteomes" id="UP000799755"/>
    </source>
</evidence>
<gene>
    <name evidence="1" type="ORF">BDR25DRAFT_306467</name>
</gene>
<keyword evidence="2" id="KW-1185">Reference proteome</keyword>